<dbReference type="EMBL" id="PXWF02000289">
    <property type="protein sequence ID" value="PWF42895.1"/>
    <property type="molecule type" value="Genomic_DNA"/>
</dbReference>
<evidence type="ECO:0000313" key="2">
    <source>
        <dbReference type="EMBL" id="PWF42895.1"/>
    </source>
</evidence>
<evidence type="ECO:0000259" key="1">
    <source>
        <dbReference type="Pfam" id="PF09836"/>
    </source>
</evidence>
<dbReference type="AlphaFoldDB" id="A0A2U2HFD9"/>
<gene>
    <name evidence="2" type="ORF">C7C56_022010</name>
</gene>
<dbReference type="Pfam" id="PF09836">
    <property type="entry name" value="DUF2063"/>
    <property type="match status" value="1"/>
</dbReference>
<dbReference type="RefSeq" id="WP_106759488.1">
    <property type="nucleotide sequence ID" value="NZ_PXWF02000289.1"/>
</dbReference>
<evidence type="ECO:0000313" key="3">
    <source>
        <dbReference type="Proteomes" id="UP000241421"/>
    </source>
</evidence>
<dbReference type="Gene3D" id="1.10.150.690">
    <property type="entry name" value="DUF2063"/>
    <property type="match status" value="1"/>
</dbReference>
<accession>A0A2U2HFD9</accession>
<dbReference type="OrthoDB" id="343356at2"/>
<feature type="domain" description="Putative DNA-binding" evidence="1">
    <location>
        <begin position="8"/>
        <end position="111"/>
    </location>
</feature>
<keyword evidence="3" id="KW-1185">Reference proteome</keyword>
<protein>
    <submittedName>
        <fullName evidence="2">DUF2063 domain-containing protein</fullName>
    </submittedName>
</protein>
<dbReference type="Proteomes" id="UP000241421">
    <property type="component" value="Unassembled WGS sequence"/>
</dbReference>
<dbReference type="InterPro" id="IPR044922">
    <property type="entry name" value="DUF2063_N_sf"/>
</dbReference>
<comment type="caution">
    <text evidence="2">The sequence shown here is derived from an EMBL/GenBank/DDBJ whole genome shotgun (WGS) entry which is preliminary data.</text>
</comment>
<reference evidence="2 3" key="1">
    <citation type="submission" date="2018-04" db="EMBL/GenBank/DDBJ databases">
        <title>Massilia violaceinigra sp. nov., a novel purple-pigmented bacterium isolated from Tianshan glacier, Xinjiang, China.</title>
        <authorList>
            <person name="Wang H."/>
        </authorList>
    </citation>
    <scope>NUCLEOTIDE SEQUENCE [LARGE SCALE GENOMIC DNA]</scope>
    <source>
        <strain evidence="2 3">B448-2</strain>
    </source>
</reference>
<name>A0A2U2HFD9_9BURK</name>
<sequence>MQPTLPELQRWFLTVMTAPGGAAHGLRLAQERYGLAEGDVVRAAPGAASRLHIYADGYILRLLECLHADYPVLRRVMGEALFDFFGKAYIWRHPSGSPTLYDLGAGFADFLLQSQPQGREGQGEFRFALELARLERARTEAMRAPGLENKPGRAADPLALLLTSGQRLRLAPCTRLLALGFPLPAYWERVARLGAGEPVAGAPAPAACHVAVGRQRYRIGMHTLQPWQYHYLLAAQPGAPARDCAAAAAEKTGRPVGAILADAMLWQPVVAAAGLLETA</sequence>
<proteinExistence type="predicted"/>
<dbReference type="InterPro" id="IPR018640">
    <property type="entry name" value="DUF2063"/>
</dbReference>
<organism evidence="2 3">
    <name type="scientific">Massilia glaciei</name>
    <dbReference type="NCBI Taxonomy" id="1524097"/>
    <lineage>
        <taxon>Bacteria</taxon>
        <taxon>Pseudomonadati</taxon>
        <taxon>Pseudomonadota</taxon>
        <taxon>Betaproteobacteria</taxon>
        <taxon>Burkholderiales</taxon>
        <taxon>Oxalobacteraceae</taxon>
        <taxon>Telluria group</taxon>
        <taxon>Massilia</taxon>
    </lineage>
</organism>